<evidence type="ECO:0000256" key="4">
    <source>
        <dbReference type="ARBA" id="ARBA00022692"/>
    </source>
</evidence>
<keyword evidence="4" id="KW-0812">Transmembrane</keyword>
<sequence length="317" mass="34724">VTDRLVLTGGIRYTEDNKQLTPIATNVFINTVNTDDNKISWDLSATYAASDDVNVYARAARGFRAPSIQGRDVAFSIPQFGVVNAPTTARSETINSYEIGFKSELADNTVRFNADVYYYRVNDMQFTAIGGLGNFNQLVNADKGVGYGIEADLEWQATPHFLLTAGVAWNKTEIQDANLRVPICGSGLCTPLDALDANGNAIVNGNPFPQAPAVTANFTARYSVPYGNDGEFYAFTDWYVQGETNFFLYQSAEFRTSGNLEGGGRVGYSRNDGSWDLSVYGRNLTNKVNVLGGIDFNNLTGFVKDPIMFGISLRVHR</sequence>
<evidence type="ECO:0000256" key="9">
    <source>
        <dbReference type="ARBA" id="ARBA00023237"/>
    </source>
</evidence>
<dbReference type="PANTHER" id="PTHR32552">
    <property type="entry name" value="FERRICHROME IRON RECEPTOR-RELATED"/>
    <property type="match status" value="1"/>
</dbReference>
<evidence type="ECO:0000259" key="10">
    <source>
        <dbReference type="Pfam" id="PF00593"/>
    </source>
</evidence>
<keyword evidence="9" id="KW-0998">Cell outer membrane</keyword>
<dbReference type="GO" id="GO:0009279">
    <property type="term" value="C:cell outer membrane"/>
    <property type="evidence" value="ECO:0007669"/>
    <property type="project" value="UniProtKB-SubCell"/>
</dbReference>
<dbReference type="AlphaFoldDB" id="A0A3B0R3V9"/>
<dbReference type="SUPFAM" id="SSF56935">
    <property type="entry name" value="Porins"/>
    <property type="match status" value="1"/>
</dbReference>
<feature type="domain" description="TonB-dependent receptor-like beta-barrel" evidence="10">
    <location>
        <begin position="2"/>
        <end position="284"/>
    </location>
</feature>
<accession>A0A3B0R3V9</accession>
<protein>
    <submittedName>
        <fullName evidence="11">TonB-dependent receptor</fullName>
    </submittedName>
</protein>
<proteinExistence type="predicted"/>
<keyword evidence="2" id="KW-0813">Transport</keyword>
<dbReference type="PANTHER" id="PTHR32552:SF81">
    <property type="entry name" value="TONB-DEPENDENT OUTER MEMBRANE RECEPTOR"/>
    <property type="match status" value="1"/>
</dbReference>
<dbReference type="GO" id="GO:0006826">
    <property type="term" value="P:iron ion transport"/>
    <property type="evidence" value="ECO:0007669"/>
    <property type="project" value="UniProtKB-KW"/>
</dbReference>
<organism evidence="11">
    <name type="scientific">hydrothermal vent metagenome</name>
    <dbReference type="NCBI Taxonomy" id="652676"/>
    <lineage>
        <taxon>unclassified sequences</taxon>
        <taxon>metagenomes</taxon>
        <taxon>ecological metagenomes</taxon>
    </lineage>
</organism>
<evidence type="ECO:0000256" key="2">
    <source>
        <dbReference type="ARBA" id="ARBA00022448"/>
    </source>
</evidence>
<gene>
    <name evidence="11" type="ORF">MNBD_ALPHA06-1536</name>
</gene>
<dbReference type="EMBL" id="UOEE01000052">
    <property type="protein sequence ID" value="VAV87950.1"/>
    <property type="molecule type" value="Genomic_DNA"/>
</dbReference>
<evidence type="ECO:0000256" key="3">
    <source>
        <dbReference type="ARBA" id="ARBA00022496"/>
    </source>
</evidence>
<evidence type="ECO:0000256" key="8">
    <source>
        <dbReference type="ARBA" id="ARBA00023136"/>
    </source>
</evidence>
<keyword evidence="5" id="KW-0408">Iron</keyword>
<keyword evidence="7" id="KW-0798">TonB box</keyword>
<keyword evidence="11" id="KW-0675">Receptor</keyword>
<evidence type="ECO:0000256" key="5">
    <source>
        <dbReference type="ARBA" id="ARBA00023004"/>
    </source>
</evidence>
<reference evidence="11" key="1">
    <citation type="submission" date="2018-06" db="EMBL/GenBank/DDBJ databases">
        <authorList>
            <person name="Zhirakovskaya E."/>
        </authorList>
    </citation>
    <scope>NUCLEOTIDE SEQUENCE</scope>
</reference>
<evidence type="ECO:0000256" key="1">
    <source>
        <dbReference type="ARBA" id="ARBA00004571"/>
    </source>
</evidence>
<dbReference type="InterPro" id="IPR000531">
    <property type="entry name" value="Beta-barrel_TonB"/>
</dbReference>
<keyword evidence="3" id="KW-0410">Iron transport</keyword>
<keyword evidence="6" id="KW-0406">Ion transport</keyword>
<dbReference type="Gene3D" id="2.40.170.20">
    <property type="entry name" value="TonB-dependent receptor, beta-barrel domain"/>
    <property type="match status" value="1"/>
</dbReference>
<feature type="non-terminal residue" evidence="11">
    <location>
        <position position="1"/>
    </location>
</feature>
<dbReference type="InterPro" id="IPR039426">
    <property type="entry name" value="TonB-dep_rcpt-like"/>
</dbReference>
<name>A0A3B0R3V9_9ZZZZ</name>
<keyword evidence="8" id="KW-0472">Membrane</keyword>
<dbReference type="InterPro" id="IPR036942">
    <property type="entry name" value="Beta-barrel_TonB_sf"/>
</dbReference>
<evidence type="ECO:0000256" key="6">
    <source>
        <dbReference type="ARBA" id="ARBA00023065"/>
    </source>
</evidence>
<evidence type="ECO:0000256" key="7">
    <source>
        <dbReference type="ARBA" id="ARBA00023077"/>
    </source>
</evidence>
<comment type="subcellular location">
    <subcellularLocation>
        <location evidence="1">Cell outer membrane</location>
        <topology evidence="1">Multi-pass membrane protein</topology>
    </subcellularLocation>
</comment>
<dbReference type="Pfam" id="PF00593">
    <property type="entry name" value="TonB_dep_Rec_b-barrel"/>
    <property type="match status" value="1"/>
</dbReference>
<evidence type="ECO:0000313" key="11">
    <source>
        <dbReference type="EMBL" id="VAV87950.1"/>
    </source>
</evidence>